<dbReference type="InterPro" id="IPR002797">
    <property type="entry name" value="Polysacc_synth"/>
</dbReference>
<dbReference type="PANTHER" id="PTHR30250:SF11">
    <property type="entry name" value="O-ANTIGEN TRANSPORTER-RELATED"/>
    <property type="match status" value="1"/>
</dbReference>
<proteinExistence type="predicted"/>
<dbReference type="GO" id="GO:0005886">
    <property type="term" value="C:plasma membrane"/>
    <property type="evidence" value="ECO:0007669"/>
    <property type="project" value="UniProtKB-SubCell"/>
</dbReference>
<feature type="transmembrane region" description="Helical" evidence="6">
    <location>
        <begin position="354"/>
        <end position="373"/>
    </location>
</feature>
<feature type="transmembrane region" description="Helical" evidence="6">
    <location>
        <begin position="379"/>
        <end position="402"/>
    </location>
</feature>
<evidence type="ECO:0000256" key="3">
    <source>
        <dbReference type="ARBA" id="ARBA00022692"/>
    </source>
</evidence>
<feature type="transmembrane region" description="Helical" evidence="6">
    <location>
        <begin position="414"/>
        <end position="431"/>
    </location>
</feature>
<dbReference type="EMBL" id="SRYD01000010">
    <property type="protein sequence ID" value="TGY75610.1"/>
    <property type="molecule type" value="Genomic_DNA"/>
</dbReference>
<dbReference type="PANTHER" id="PTHR30250">
    <property type="entry name" value="PST FAMILY PREDICTED COLANIC ACID TRANSPORTER"/>
    <property type="match status" value="1"/>
</dbReference>
<feature type="transmembrane region" description="Helical" evidence="6">
    <location>
        <begin position="143"/>
        <end position="162"/>
    </location>
</feature>
<accession>A0A4S1ZTD9</accession>
<dbReference type="AlphaFoldDB" id="A0A4S1ZTD9"/>
<comment type="subcellular location">
    <subcellularLocation>
        <location evidence="1">Cell membrane</location>
        <topology evidence="1">Multi-pass membrane protein</topology>
    </subcellularLocation>
</comment>
<dbReference type="Proteomes" id="UP000306630">
    <property type="component" value="Unassembled WGS sequence"/>
</dbReference>
<feature type="transmembrane region" description="Helical" evidence="6">
    <location>
        <begin position="168"/>
        <end position="189"/>
    </location>
</feature>
<feature type="transmembrane region" description="Helical" evidence="6">
    <location>
        <begin position="437"/>
        <end position="461"/>
    </location>
</feature>
<feature type="transmembrane region" description="Helical" evidence="6">
    <location>
        <begin position="112"/>
        <end position="134"/>
    </location>
</feature>
<dbReference type="Pfam" id="PF01943">
    <property type="entry name" value="Polysacc_synt"/>
    <property type="match status" value="1"/>
</dbReference>
<dbReference type="CDD" id="cd13128">
    <property type="entry name" value="MATE_Wzx_like"/>
    <property type="match status" value="1"/>
</dbReference>
<keyword evidence="2" id="KW-1003">Cell membrane</keyword>
<organism evidence="7 8">
    <name type="scientific">Muribaculum intestinale</name>
    <dbReference type="NCBI Taxonomy" id="1796646"/>
    <lineage>
        <taxon>Bacteria</taxon>
        <taxon>Pseudomonadati</taxon>
        <taxon>Bacteroidota</taxon>
        <taxon>Bacteroidia</taxon>
        <taxon>Bacteroidales</taxon>
        <taxon>Muribaculaceae</taxon>
        <taxon>Muribaculum</taxon>
    </lineage>
</organism>
<evidence type="ECO:0000256" key="6">
    <source>
        <dbReference type="SAM" id="Phobius"/>
    </source>
</evidence>
<feature type="transmembrane region" description="Helical" evidence="6">
    <location>
        <begin position="80"/>
        <end position="106"/>
    </location>
</feature>
<protein>
    <submittedName>
        <fullName evidence="7">Flippase</fullName>
    </submittedName>
</protein>
<dbReference type="RefSeq" id="WP_123612202.1">
    <property type="nucleotide sequence ID" value="NZ_CAOMEY010000009.1"/>
</dbReference>
<dbReference type="InterPro" id="IPR050833">
    <property type="entry name" value="Poly_Biosynth_Transport"/>
</dbReference>
<feature type="transmembrane region" description="Helical" evidence="6">
    <location>
        <begin position="7"/>
        <end position="30"/>
    </location>
</feature>
<keyword evidence="3 6" id="KW-0812">Transmembrane</keyword>
<gene>
    <name evidence="7" type="ORF">E5333_03630</name>
</gene>
<comment type="caution">
    <text evidence="7">The sequence shown here is derived from an EMBL/GenBank/DDBJ whole genome shotgun (WGS) entry which is preliminary data.</text>
</comment>
<feature type="transmembrane region" description="Helical" evidence="6">
    <location>
        <begin position="327"/>
        <end position="347"/>
    </location>
</feature>
<keyword evidence="5 6" id="KW-0472">Membrane</keyword>
<reference evidence="7 8" key="1">
    <citation type="submission" date="2019-04" db="EMBL/GenBank/DDBJ databases">
        <title>Microbes associate with the intestines of laboratory mice.</title>
        <authorList>
            <person name="Navarre W."/>
            <person name="Wong E."/>
            <person name="Huang K."/>
            <person name="Tropini C."/>
            <person name="Ng K."/>
            <person name="Yu B."/>
        </authorList>
    </citation>
    <scope>NUCLEOTIDE SEQUENCE [LARGE SCALE GENOMIC DNA]</scope>
    <source>
        <strain evidence="7 8">NM06_A21</strain>
    </source>
</reference>
<name>A0A4S1ZTD9_9BACT</name>
<feature type="transmembrane region" description="Helical" evidence="6">
    <location>
        <begin position="249"/>
        <end position="268"/>
    </location>
</feature>
<evidence type="ECO:0000256" key="2">
    <source>
        <dbReference type="ARBA" id="ARBA00022475"/>
    </source>
</evidence>
<evidence type="ECO:0000313" key="7">
    <source>
        <dbReference type="EMBL" id="TGY75610.1"/>
    </source>
</evidence>
<keyword evidence="4 6" id="KW-1133">Transmembrane helix</keyword>
<feature type="transmembrane region" description="Helical" evidence="6">
    <location>
        <begin position="210"/>
        <end position="229"/>
    </location>
</feature>
<evidence type="ECO:0000313" key="8">
    <source>
        <dbReference type="Proteomes" id="UP000306630"/>
    </source>
</evidence>
<feature type="transmembrane region" description="Helical" evidence="6">
    <location>
        <begin position="50"/>
        <end position="68"/>
    </location>
</feature>
<evidence type="ECO:0000256" key="4">
    <source>
        <dbReference type="ARBA" id="ARBA00022989"/>
    </source>
</evidence>
<evidence type="ECO:0000256" key="5">
    <source>
        <dbReference type="ARBA" id="ARBA00023136"/>
    </source>
</evidence>
<feature type="transmembrane region" description="Helical" evidence="6">
    <location>
        <begin position="288"/>
        <end position="307"/>
    </location>
</feature>
<evidence type="ECO:0000256" key="1">
    <source>
        <dbReference type="ARBA" id="ARBA00004651"/>
    </source>
</evidence>
<sequence>MPSIKKNILYSIILSSSQYLVPLIVFPYISRVLGPDKLGLVNFIDGTIDYFIILSMLGMGTLGIREVALHKNNPKNLKSVFSSLIFLNLISTLIACCLLILSFFIFDSLRANPTLMLIGAIKLLFNVMLTEWLYKGLEEFRFITIRTLIVRLIFIISIFLFVRKSSDFISYYIILTGTVVGNALINIIHSRHYVHLQFSNIKITRFIKPFIILGGYTILTAMYTTFNIMYLGMISNDTEVAYYTTSCKIYGIVIAMFTAFTGVMMPRLSSLLADGQEDEFKRYIFKSIDLLMTFSIPIIAFGIVMAPEIVNLISGPGYEGTITPMRIVMPLVFIIGCEQIFVYQILIPSKKDHTVFINSIIGAVLGVSLNILIVQKLGAVGSSIVWVSSECCIFLLSQIAVIRVKNINFPYSNFFKYLTIFIPLSIILLVIKKHICNSYMTLLLGILILIAYTIAAQLLFLRNPEFISTIGKMTKYIKNTLHNN</sequence>